<organism evidence="1 2">
    <name type="scientific">Peredibacter starrii</name>
    <dbReference type="NCBI Taxonomy" id="28202"/>
    <lineage>
        <taxon>Bacteria</taxon>
        <taxon>Pseudomonadati</taxon>
        <taxon>Bdellovibrionota</taxon>
        <taxon>Bacteriovoracia</taxon>
        <taxon>Bacteriovoracales</taxon>
        <taxon>Bacteriovoracaceae</taxon>
        <taxon>Peredibacter</taxon>
    </lineage>
</organism>
<evidence type="ECO:0000313" key="1">
    <source>
        <dbReference type="EMBL" id="WPU65600.1"/>
    </source>
</evidence>
<dbReference type="EMBL" id="CP139487">
    <property type="protein sequence ID" value="WPU65600.1"/>
    <property type="molecule type" value="Genomic_DNA"/>
</dbReference>
<keyword evidence="2" id="KW-1185">Reference proteome</keyword>
<name>A0AAX4HQX6_9BACT</name>
<accession>A0AAX4HQX6</accession>
<gene>
    <name evidence="1" type="ORF">SOO65_02450</name>
</gene>
<dbReference type="KEGG" id="psti:SOO65_02450"/>
<sequence length="110" mass="12519">MKTALKITGLLFGFLLFLSIEIKDKPIFAHIYGVISPATQYAQNTTEDFFSRSVNKTETYSKKLFDNSVPKVKDSVKSKLAAQKKILIEEPAERITEQEKKELDALIKNH</sequence>
<dbReference type="Proteomes" id="UP001324634">
    <property type="component" value="Chromosome"/>
</dbReference>
<reference evidence="1 2" key="1">
    <citation type="submission" date="2023-11" db="EMBL/GenBank/DDBJ databases">
        <title>Peredibacter starrii A3.12.</title>
        <authorList>
            <person name="Mitchell R.J."/>
        </authorList>
    </citation>
    <scope>NUCLEOTIDE SEQUENCE [LARGE SCALE GENOMIC DNA]</scope>
    <source>
        <strain evidence="1 2">A3.12</strain>
    </source>
</reference>
<evidence type="ECO:0000313" key="2">
    <source>
        <dbReference type="Proteomes" id="UP001324634"/>
    </source>
</evidence>
<dbReference type="RefSeq" id="WP_321396393.1">
    <property type="nucleotide sequence ID" value="NZ_CP139487.1"/>
</dbReference>
<protein>
    <submittedName>
        <fullName evidence="1">Uncharacterized protein</fullName>
    </submittedName>
</protein>
<dbReference type="AlphaFoldDB" id="A0AAX4HQX6"/>
<proteinExistence type="predicted"/>